<dbReference type="InterPro" id="IPR027417">
    <property type="entry name" value="P-loop_NTPase"/>
</dbReference>
<evidence type="ECO:0000256" key="7">
    <source>
        <dbReference type="ARBA" id="ARBA00048478"/>
    </source>
</evidence>
<dbReference type="CDD" id="cd02020">
    <property type="entry name" value="CMPK"/>
    <property type="match status" value="1"/>
</dbReference>
<dbReference type="Proteomes" id="UP000574276">
    <property type="component" value="Unassembled WGS sequence"/>
</dbReference>
<dbReference type="PANTHER" id="PTHR21299:SF2">
    <property type="entry name" value="CYTIDYLATE KINASE"/>
    <property type="match status" value="1"/>
</dbReference>
<feature type="domain" description="Cytidylate kinase" evidence="9">
    <location>
        <begin position="6"/>
        <end position="219"/>
    </location>
</feature>
<organism evidence="10 11">
    <name type="scientific">Variimorphobacter saccharofermentans</name>
    <dbReference type="NCBI Taxonomy" id="2755051"/>
    <lineage>
        <taxon>Bacteria</taxon>
        <taxon>Bacillati</taxon>
        <taxon>Bacillota</taxon>
        <taxon>Clostridia</taxon>
        <taxon>Lachnospirales</taxon>
        <taxon>Lachnospiraceae</taxon>
        <taxon>Variimorphobacter</taxon>
    </lineage>
</organism>
<dbReference type="Gene3D" id="3.40.50.300">
    <property type="entry name" value="P-loop containing nucleotide triphosphate hydrolases"/>
    <property type="match status" value="1"/>
</dbReference>
<evidence type="ECO:0000313" key="10">
    <source>
        <dbReference type="EMBL" id="MBB2183030.1"/>
    </source>
</evidence>
<evidence type="ECO:0000256" key="4">
    <source>
        <dbReference type="ARBA" id="ARBA00022777"/>
    </source>
</evidence>
<dbReference type="AlphaFoldDB" id="A0A839K048"/>
<evidence type="ECO:0000256" key="6">
    <source>
        <dbReference type="ARBA" id="ARBA00047615"/>
    </source>
</evidence>
<reference evidence="10 11" key="1">
    <citation type="submission" date="2020-07" db="EMBL/GenBank/DDBJ databases">
        <title>Characterization and genome sequencing of isolate MD1, a novel member within the family Lachnospiraceae.</title>
        <authorList>
            <person name="Rettenmaier R."/>
            <person name="Di Bello L."/>
            <person name="Zinser C."/>
            <person name="Scheitz K."/>
            <person name="Liebl W."/>
            <person name="Zverlov V."/>
        </authorList>
    </citation>
    <scope>NUCLEOTIDE SEQUENCE [LARGE SCALE GENOMIC DNA]</scope>
    <source>
        <strain evidence="10 11">MD1</strain>
    </source>
</reference>
<evidence type="ECO:0000313" key="11">
    <source>
        <dbReference type="Proteomes" id="UP000574276"/>
    </source>
</evidence>
<keyword evidence="8" id="KW-0963">Cytoplasm</keyword>
<evidence type="ECO:0000256" key="1">
    <source>
        <dbReference type="ARBA" id="ARBA00009427"/>
    </source>
</evidence>
<dbReference type="RefSeq" id="WP_228352714.1">
    <property type="nucleotide sequence ID" value="NZ_JACEGA010000001.1"/>
</dbReference>
<dbReference type="SUPFAM" id="SSF52540">
    <property type="entry name" value="P-loop containing nucleoside triphosphate hydrolases"/>
    <property type="match status" value="1"/>
</dbReference>
<comment type="subcellular location">
    <subcellularLocation>
        <location evidence="8">Cytoplasm</location>
    </subcellularLocation>
</comment>
<dbReference type="GO" id="GO:0015949">
    <property type="term" value="P:nucleobase-containing small molecule interconversion"/>
    <property type="evidence" value="ECO:0007669"/>
    <property type="project" value="TreeGrafter"/>
</dbReference>
<dbReference type="GO" id="GO:0036431">
    <property type="term" value="F:dCMP kinase activity"/>
    <property type="evidence" value="ECO:0007669"/>
    <property type="project" value="InterPro"/>
</dbReference>
<dbReference type="NCBIfam" id="TIGR00017">
    <property type="entry name" value="cmk"/>
    <property type="match status" value="1"/>
</dbReference>
<sequence>MNYFNIAIDGPAGAGKSTIAKKIAKKLGFIYVDTGAMYRALALYFLRNHIQANDRESIEKACQNVDVIIEYKDGEQLVLLNGENVNGLIRTEEVGNMASASSVHKTVRLKLVELQQKLAKSANVVMDGREIGTFVLPNADLKIYMTASSKERARRRWAELKEKGIESDINEIEKDIIERDHRDMTREFAPLKQAEDAVLLDTSHMSIDEVVNTVIDLYNKKISN</sequence>
<proteinExistence type="inferred from homology"/>
<dbReference type="GO" id="GO:0005829">
    <property type="term" value="C:cytosol"/>
    <property type="evidence" value="ECO:0007669"/>
    <property type="project" value="TreeGrafter"/>
</dbReference>
<keyword evidence="5 8" id="KW-0067">ATP-binding</keyword>
<comment type="similarity">
    <text evidence="1 8">Belongs to the cytidylate kinase family. Type 1 subfamily.</text>
</comment>
<evidence type="ECO:0000259" key="9">
    <source>
        <dbReference type="Pfam" id="PF02224"/>
    </source>
</evidence>
<accession>A0A839K048</accession>
<evidence type="ECO:0000256" key="8">
    <source>
        <dbReference type="HAMAP-Rule" id="MF_00238"/>
    </source>
</evidence>
<comment type="catalytic activity">
    <reaction evidence="6 8">
        <text>dCMP + ATP = dCDP + ADP</text>
        <dbReference type="Rhea" id="RHEA:25094"/>
        <dbReference type="ChEBI" id="CHEBI:30616"/>
        <dbReference type="ChEBI" id="CHEBI:57566"/>
        <dbReference type="ChEBI" id="CHEBI:58593"/>
        <dbReference type="ChEBI" id="CHEBI:456216"/>
        <dbReference type="EC" id="2.7.4.25"/>
    </reaction>
</comment>
<dbReference type="EMBL" id="JACEGA010000001">
    <property type="protein sequence ID" value="MBB2183030.1"/>
    <property type="molecule type" value="Genomic_DNA"/>
</dbReference>
<keyword evidence="4 8" id="KW-0418">Kinase</keyword>
<dbReference type="Pfam" id="PF02224">
    <property type="entry name" value="Cytidylate_kin"/>
    <property type="match status" value="1"/>
</dbReference>
<dbReference type="GO" id="GO:0005524">
    <property type="term" value="F:ATP binding"/>
    <property type="evidence" value="ECO:0007669"/>
    <property type="project" value="UniProtKB-UniRule"/>
</dbReference>
<dbReference type="GO" id="GO:0006220">
    <property type="term" value="P:pyrimidine nucleotide metabolic process"/>
    <property type="evidence" value="ECO:0007669"/>
    <property type="project" value="UniProtKB-UniRule"/>
</dbReference>
<evidence type="ECO:0000256" key="2">
    <source>
        <dbReference type="ARBA" id="ARBA00022679"/>
    </source>
</evidence>
<name>A0A839K048_9FIRM</name>
<keyword evidence="3 8" id="KW-0547">Nucleotide-binding</keyword>
<evidence type="ECO:0000256" key="3">
    <source>
        <dbReference type="ARBA" id="ARBA00022741"/>
    </source>
</evidence>
<evidence type="ECO:0000256" key="5">
    <source>
        <dbReference type="ARBA" id="ARBA00022840"/>
    </source>
</evidence>
<keyword evidence="11" id="KW-1185">Reference proteome</keyword>
<dbReference type="EC" id="2.7.4.25" evidence="8"/>
<feature type="binding site" evidence="8">
    <location>
        <begin position="10"/>
        <end position="18"/>
    </location>
    <ligand>
        <name>ATP</name>
        <dbReference type="ChEBI" id="CHEBI:30616"/>
    </ligand>
</feature>
<comment type="caution">
    <text evidence="10">The sequence shown here is derived from an EMBL/GenBank/DDBJ whole genome shotgun (WGS) entry which is preliminary data.</text>
</comment>
<dbReference type="HAMAP" id="MF_00238">
    <property type="entry name" value="Cytidyl_kinase_type1"/>
    <property type="match status" value="1"/>
</dbReference>
<keyword evidence="2 8" id="KW-0808">Transferase</keyword>
<comment type="catalytic activity">
    <reaction evidence="7 8">
        <text>CMP + ATP = CDP + ADP</text>
        <dbReference type="Rhea" id="RHEA:11600"/>
        <dbReference type="ChEBI" id="CHEBI:30616"/>
        <dbReference type="ChEBI" id="CHEBI:58069"/>
        <dbReference type="ChEBI" id="CHEBI:60377"/>
        <dbReference type="ChEBI" id="CHEBI:456216"/>
        <dbReference type="EC" id="2.7.4.25"/>
    </reaction>
</comment>
<dbReference type="InterPro" id="IPR011994">
    <property type="entry name" value="Cytidylate_kinase_dom"/>
</dbReference>
<dbReference type="InterPro" id="IPR003136">
    <property type="entry name" value="Cytidylate_kin"/>
</dbReference>
<protein>
    <recommendedName>
        <fullName evidence="8">Cytidylate kinase</fullName>
        <shortName evidence="8">CK</shortName>
        <ecNumber evidence="8">2.7.4.25</ecNumber>
    </recommendedName>
    <alternativeName>
        <fullName evidence="8">Cytidine monophosphate kinase</fullName>
        <shortName evidence="8">CMP kinase</shortName>
    </alternativeName>
</protein>
<gene>
    <name evidence="8" type="primary">cmk</name>
    <name evidence="10" type="ORF">H0486_09080</name>
</gene>
<dbReference type="PANTHER" id="PTHR21299">
    <property type="entry name" value="CYTIDYLATE KINASE/PANTOATE-BETA-ALANINE LIGASE"/>
    <property type="match status" value="1"/>
</dbReference>